<gene>
    <name evidence="4" type="ORF">CIG21_02585</name>
</gene>
<evidence type="ECO:0000259" key="3">
    <source>
        <dbReference type="Pfam" id="PF13439"/>
    </source>
</evidence>
<dbReference type="SUPFAM" id="SSF53756">
    <property type="entry name" value="UDP-Glycosyltransferase/glycogen phosphorylase"/>
    <property type="match status" value="1"/>
</dbReference>
<dbReference type="Proteomes" id="UP000215771">
    <property type="component" value="Unassembled WGS sequence"/>
</dbReference>
<evidence type="ECO:0000256" key="1">
    <source>
        <dbReference type="ARBA" id="ARBA00022676"/>
    </source>
</evidence>
<protein>
    <submittedName>
        <fullName evidence="4">Glycosyl transferase family 1</fullName>
    </submittedName>
</protein>
<reference evidence="4 5" key="1">
    <citation type="submission" date="2017-08" db="EMBL/GenBank/DDBJ databases">
        <authorList>
            <person name="de Groot N.N."/>
        </authorList>
    </citation>
    <scope>NUCLEOTIDE SEQUENCE [LARGE SCALE GENOMIC DNA]</scope>
    <source>
        <strain evidence="4 5">NBT06-6</strain>
    </source>
</reference>
<name>A0A269PI23_9CORY</name>
<evidence type="ECO:0000256" key="2">
    <source>
        <dbReference type="ARBA" id="ARBA00022679"/>
    </source>
</evidence>
<proteinExistence type="predicted"/>
<dbReference type="EMBL" id="NQMQ01000002">
    <property type="protein sequence ID" value="PAJ71073.1"/>
    <property type="molecule type" value="Genomic_DNA"/>
</dbReference>
<keyword evidence="1" id="KW-0328">Glycosyltransferase</keyword>
<dbReference type="GO" id="GO:0016757">
    <property type="term" value="F:glycosyltransferase activity"/>
    <property type="evidence" value="ECO:0007669"/>
    <property type="project" value="UniProtKB-KW"/>
</dbReference>
<comment type="caution">
    <text evidence="4">The sequence shown here is derived from an EMBL/GenBank/DDBJ whole genome shotgun (WGS) entry which is preliminary data.</text>
</comment>
<dbReference type="InterPro" id="IPR028098">
    <property type="entry name" value="Glyco_trans_4-like_N"/>
</dbReference>
<sequence length="361" mass="39702">MAKRKILMPVRTVAEWGGVHEWTVDAASALIRDGHEVTFIGSGVVFKERAEATGAKFRVVNWHRDWEPIAREIGEKADFDLIFSHAPAGRQFGLVANSIAKKEHIVMVHGAYHDYMYEWSDQVDAFVAASPSLVHFTQTFGRVAPWKVTSLPNAAPDEVFELPLLSHDEKLENGVGHIVTASRLSKDKVPQIDSVEEAVRALTELYPDVTWIIDVCGDGPLHDYFNTRYERLSLSIPNVSHVMHGWVEPREVPKMMNRAYLSVAAGMAGMRALASGSLCLGTGARATVGIQTKQNLRAGIWSNLGDHGLFRFTPSDVAEDLRALSTPAAYDDAVSVARSVVKLGNSQTIVDEKMRAALQCG</sequence>
<dbReference type="RefSeq" id="WP_095275540.1">
    <property type="nucleotide sequence ID" value="NZ_CP047655.1"/>
</dbReference>
<accession>A0A269PI23</accession>
<dbReference type="AlphaFoldDB" id="A0A269PI23"/>
<feature type="domain" description="Glycosyltransferase subfamily 4-like N-terminal" evidence="3">
    <location>
        <begin position="16"/>
        <end position="154"/>
    </location>
</feature>
<organism evidence="4 5">
    <name type="scientific">Corynebacterium hadale</name>
    <dbReference type="NCBI Taxonomy" id="2026255"/>
    <lineage>
        <taxon>Bacteria</taxon>
        <taxon>Bacillati</taxon>
        <taxon>Actinomycetota</taxon>
        <taxon>Actinomycetes</taxon>
        <taxon>Mycobacteriales</taxon>
        <taxon>Corynebacteriaceae</taxon>
        <taxon>Corynebacterium</taxon>
    </lineage>
</organism>
<dbReference type="Gene3D" id="3.40.50.2000">
    <property type="entry name" value="Glycogen Phosphorylase B"/>
    <property type="match status" value="2"/>
</dbReference>
<evidence type="ECO:0000313" key="5">
    <source>
        <dbReference type="Proteomes" id="UP000215771"/>
    </source>
</evidence>
<evidence type="ECO:0000313" key="4">
    <source>
        <dbReference type="EMBL" id="PAJ71073.1"/>
    </source>
</evidence>
<dbReference type="Pfam" id="PF13439">
    <property type="entry name" value="Glyco_transf_4"/>
    <property type="match status" value="1"/>
</dbReference>
<keyword evidence="2 4" id="KW-0808">Transferase</keyword>